<dbReference type="EMBL" id="VCJR02000001">
    <property type="protein sequence ID" value="NHK27458.1"/>
    <property type="molecule type" value="Genomic_DNA"/>
</dbReference>
<evidence type="ECO:0000313" key="1">
    <source>
        <dbReference type="EMBL" id="GGH95499.1"/>
    </source>
</evidence>
<comment type="caution">
    <text evidence="1">The sequence shown here is derived from an EMBL/GenBank/DDBJ whole genome shotgun (WGS) entry which is preliminary data.</text>
</comment>
<reference evidence="1" key="1">
    <citation type="journal article" date="2014" name="Int. J. Syst. Evol. Microbiol.">
        <title>Complete genome sequence of Corynebacterium casei LMG S-19264T (=DSM 44701T), isolated from a smear-ripened cheese.</title>
        <authorList>
            <consortium name="US DOE Joint Genome Institute (JGI-PGF)"/>
            <person name="Walter F."/>
            <person name="Albersmeier A."/>
            <person name="Kalinowski J."/>
            <person name="Ruckert C."/>
        </authorList>
    </citation>
    <scope>NUCLEOTIDE SEQUENCE</scope>
    <source>
        <strain evidence="1">CGMCC 1.14984</strain>
    </source>
</reference>
<evidence type="ECO:0000313" key="3">
    <source>
        <dbReference type="Proteomes" id="UP000621856"/>
    </source>
</evidence>
<sequence length="324" mass="35732">MIDEQRLQKFFALRPAIKDMLKWNSAGPVRDAVALAALDLEGSPEEIAERLREPAQILKQNHSRLQLLRQPVRYAVAAVLLHQNIDPLLLTQNIADSRERWKQVGLRRGSPYEGASHLILHLGKEGSAQMPFLSSLKNAFDDLNKRRWWHVGTRTLPPLALALQYRSDAASAADQMYGAMKEEKGLHGRHTMEASLMATLSPGYPADTARQIAALRGALKERKIPDAPANITGLAFANLMTPDPNEFADTVQAVRERFKQEKFGSTNRALLALDYVTAERFRTSDLPQAKIAPILMAIQAYQLVLQQQAAMAAVIAGGAATAAS</sequence>
<keyword evidence="4" id="KW-1185">Reference proteome</keyword>
<dbReference type="Proteomes" id="UP000818603">
    <property type="component" value="Unassembled WGS sequence"/>
</dbReference>
<dbReference type="EMBL" id="BMGZ01000001">
    <property type="protein sequence ID" value="GGH95499.1"/>
    <property type="molecule type" value="Genomic_DNA"/>
</dbReference>
<organism evidence="1 3">
    <name type="scientific">Aquisalinus luteolus</name>
    <dbReference type="NCBI Taxonomy" id="1566827"/>
    <lineage>
        <taxon>Bacteria</taxon>
        <taxon>Pseudomonadati</taxon>
        <taxon>Pseudomonadota</taxon>
        <taxon>Alphaproteobacteria</taxon>
        <taxon>Parvularculales</taxon>
        <taxon>Parvularculaceae</taxon>
        <taxon>Aquisalinus</taxon>
    </lineage>
</organism>
<reference evidence="1" key="3">
    <citation type="submission" date="2020-09" db="EMBL/GenBank/DDBJ databases">
        <authorList>
            <person name="Sun Q."/>
            <person name="Zhou Y."/>
        </authorList>
    </citation>
    <scope>NUCLEOTIDE SEQUENCE</scope>
    <source>
        <strain evidence="1">CGMCC 1.14984</strain>
    </source>
</reference>
<dbReference type="RefSeq" id="WP_155138430.1">
    <property type="nucleotide sequence ID" value="NZ_BMGZ01000001.1"/>
</dbReference>
<dbReference type="Proteomes" id="UP000621856">
    <property type="component" value="Unassembled WGS sequence"/>
</dbReference>
<name>A0A8J3EQW8_9PROT</name>
<reference evidence="2 4" key="2">
    <citation type="submission" date="2020-02" db="EMBL/GenBank/DDBJ databases">
        <title>Genome sequence of Parvularcula flava strain NH6-79.</title>
        <authorList>
            <person name="Abdul Karim M.H."/>
            <person name="Lam M.Q."/>
            <person name="Chen S.J."/>
            <person name="Yahya A."/>
            <person name="Shahir S."/>
            <person name="Shamsir M.S."/>
            <person name="Chong C.S."/>
        </authorList>
    </citation>
    <scope>NUCLEOTIDE SEQUENCE [LARGE SCALE GENOMIC DNA]</scope>
    <source>
        <strain evidence="2 4">NH6-79</strain>
    </source>
</reference>
<gene>
    <name evidence="2" type="ORF">FF098_006035</name>
    <name evidence="1" type="ORF">GCM10011355_12190</name>
</gene>
<accession>A0A8J3EQW8</accession>
<proteinExistence type="predicted"/>
<evidence type="ECO:0000313" key="4">
    <source>
        <dbReference type="Proteomes" id="UP000818603"/>
    </source>
</evidence>
<protein>
    <submittedName>
        <fullName evidence="2">DUF4003 family protein</fullName>
    </submittedName>
</protein>
<evidence type="ECO:0000313" key="2">
    <source>
        <dbReference type="EMBL" id="NHK27458.1"/>
    </source>
</evidence>
<dbReference type="AlphaFoldDB" id="A0A8J3EQW8"/>